<keyword evidence="2" id="KW-1185">Reference proteome</keyword>
<protein>
    <recommendedName>
        <fullName evidence="3">DNA replication protein DnaC</fullName>
    </recommendedName>
</protein>
<proteinExistence type="predicted"/>
<comment type="caution">
    <text evidence="1">The sequence shown here is derived from an EMBL/GenBank/DDBJ whole genome shotgun (WGS) entry which is preliminary data.</text>
</comment>
<dbReference type="Gene3D" id="3.40.50.300">
    <property type="entry name" value="P-loop containing nucleotide triphosphate hydrolases"/>
    <property type="match status" value="1"/>
</dbReference>
<name>A0ABS7GKC9_9BACT</name>
<dbReference type="RefSeq" id="WP_220253494.1">
    <property type="nucleotide sequence ID" value="NZ_JAICCF010000006.1"/>
</dbReference>
<evidence type="ECO:0000313" key="2">
    <source>
        <dbReference type="Proteomes" id="UP000812961"/>
    </source>
</evidence>
<evidence type="ECO:0000313" key="1">
    <source>
        <dbReference type="EMBL" id="MBW8688174.1"/>
    </source>
</evidence>
<accession>A0ABS7GKC9</accession>
<reference evidence="1 2" key="1">
    <citation type="submission" date="2021-08" db="EMBL/GenBank/DDBJ databases">
        <title>The genome sequence of Chitinophaga sp. B61.</title>
        <authorList>
            <person name="Zhang X."/>
        </authorList>
    </citation>
    <scope>NUCLEOTIDE SEQUENCE [LARGE SCALE GENOMIC DNA]</scope>
    <source>
        <strain evidence="1 2">B61</strain>
    </source>
</reference>
<dbReference type="Proteomes" id="UP000812961">
    <property type="component" value="Unassembled WGS sequence"/>
</dbReference>
<evidence type="ECO:0008006" key="3">
    <source>
        <dbReference type="Google" id="ProtNLM"/>
    </source>
</evidence>
<dbReference type="EMBL" id="JAICCF010000006">
    <property type="protein sequence ID" value="MBW8688174.1"/>
    <property type="molecule type" value="Genomic_DNA"/>
</dbReference>
<gene>
    <name evidence="1" type="ORF">K1Y79_27815</name>
</gene>
<organism evidence="1 2">
    <name type="scientific">Chitinophaga rhizophila</name>
    <dbReference type="NCBI Taxonomy" id="2866212"/>
    <lineage>
        <taxon>Bacteria</taxon>
        <taxon>Pseudomonadati</taxon>
        <taxon>Bacteroidota</taxon>
        <taxon>Chitinophagia</taxon>
        <taxon>Chitinophagales</taxon>
        <taxon>Chitinophagaceae</taxon>
        <taxon>Chitinophaga</taxon>
    </lineage>
</organism>
<sequence length="223" mass="25344">MTTTTMAVDVPASITSPFDYKDILRRLQQKGRSLFGPHFKLHKPDLPIIVPIVAWMLRDDVVASQCRIDLNKGIFLGGDIGTGKTQLMQLMRCIVYSPYEYAVHSCPKIALDFGKSGTQTIMRYSYDCLSKNSSIQAVCCFDDLGKEINTKHYGTSCNIMQQILLARYELFVQHGIITHVTSALNTLQLEEKYGTGIRSRFREMFNRITFPANTADKRKNYLQ</sequence>
<dbReference type="InterPro" id="IPR027417">
    <property type="entry name" value="P-loop_NTPase"/>
</dbReference>